<organism evidence="3 4">
    <name type="scientific">Ancylostoma ceylanicum</name>
    <dbReference type="NCBI Taxonomy" id="53326"/>
    <lineage>
        <taxon>Eukaryota</taxon>
        <taxon>Metazoa</taxon>
        <taxon>Ecdysozoa</taxon>
        <taxon>Nematoda</taxon>
        <taxon>Chromadorea</taxon>
        <taxon>Rhabditida</taxon>
        <taxon>Rhabditina</taxon>
        <taxon>Rhabditomorpha</taxon>
        <taxon>Strongyloidea</taxon>
        <taxon>Ancylostomatidae</taxon>
        <taxon>Ancylostomatinae</taxon>
        <taxon>Ancylostoma</taxon>
    </lineage>
</organism>
<dbReference type="Proteomes" id="UP000024635">
    <property type="component" value="Unassembled WGS sequence"/>
</dbReference>
<feature type="compositionally biased region" description="Basic and acidic residues" evidence="1">
    <location>
        <begin position="64"/>
        <end position="76"/>
    </location>
</feature>
<evidence type="ECO:0000313" key="3">
    <source>
        <dbReference type="EMBL" id="EYC10801.1"/>
    </source>
</evidence>
<name>A0A016U791_9BILA</name>
<keyword evidence="4" id="KW-1185">Reference proteome</keyword>
<evidence type="ECO:0000256" key="1">
    <source>
        <dbReference type="SAM" id="MobiDB-lite"/>
    </source>
</evidence>
<reference evidence="4" key="1">
    <citation type="journal article" date="2015" name="Nat. Genet.">
        <title>The genome and transcriptome of the zoonotic hookworm Ancylostoma ceylanicum identify infection-specific gene families.</title>
        <authorList>
            <person name="Schwarz E.M."/>
            <person name="Hu Y."/>
            <person name="Antoshechkin I."/>
            <person name="Miller M.M."/>
            <person name="Sternberg P.W."/>
            <person name="Aroian R.V."/>
        </authorList>
    </citation>
    <scope>NUCLEOTIDE SEQUENCE</scope>
    <source>
        <strain evidence="4">HY135</strain>
    </source>
</reference>
<keyword evidence="2" id="KW-1133">Transmembrane helix</keyword>
<feature type="region of interest" description="Disordered" evidence="1">
    <location>
        <begin position="64"/>
        <end position="92"/>
    </location>
</feature>
<dbReference type="AlphaFoldDB" id="A0A016U791"/>
<evidence type="ECO:0000256" key="2">
    <source>
        <dbReference type="SAM" id="Phobius"/>
    </source>
</evidence>
<gene>
    <name evidence="3" type="primary">Acey_s0053.g2301</name>
    <name evidence="3" type="ORF">Y032_0053g2301</name>
</gene>
<feature type="compositionally biased region" description="Basic residues" evidence="1">
    <location>
        <begin position="82"/>
        <end position="92"/>
    </location>
</feature>
<proteinExistence type="predicted"/>
<feature type="transmembrane region" description="Helical" evidence="2">
    <location>
        <begin position="37"/>
        <end position="59"/>
    </location>
</feature>
<protein>
    <submittedName>
        <fullName evidence="3">Uncharacterized protein</fullName>
    </submittedName>
</protein>
<evidence type="ECO:0000313" key="4">
    <source>
        <dbReference type="Proteomes" id="UP000024635"/>
    </source>
</evidence>
<accession>A0A016U791</accession>
<sequence length="92" mass="10607">MSVFHFKTKTLKAASEVSFFYGSSQVMWWHATDWANLFKLVLQYALVLYVLAIQTITFCTSEKKEPSSKDVSKEDAQVMTSRVKRTHPLVED</sequence>
<keyword evidence="2" id="KW-0812">Transmembrane</keyword>
<dbReference type="OrthoDB" id="10632173at2759"/>
<keyword evidence="2" id="KW-0472">Membrane</keyword>
<dbReference type="EMBL" id="JARK01001389">
    <property type="protein sequence ID" value="EYC10801.1"/>
    <property type="molecule type" value="Genomic_DNA"/>
</dbReference>
<comment type="caution">
    <text evidence="3">The sequence shown here is derived from an EMBL/GenBank/DDBJ whole genome shotgun (WGS) entry which is preliminary data.</text>
</comment>